<name>C1B2F1_RHOOB</name>
<dbReference type="Proteomes" id="UP000002212">
    <property type="component" value="Chromosome"/>
</dbReference>
<accession>C1B2F1</accession>
<evidence type="ECO:0000256" key="2">
    <source>
        <dbReference type="ARBA" id="ARBA00005102"/>
    </source>
</evidence>
<dbReference type="AlphaFoldDB" id="C1B2F1"/>
<dbReference type="PANTHER" id="PTHR31438">
    <property type="entry name" value="LYSINE N-ACYLTRANSFERASE C17G9.06C-RELATED"/>
    <property type="match status" value="1"/>
</dbReference>
<dbReference type="RefSeq" id="WP_012689531.1">
    <property type="nucleotide sequence ID" value="NC_012522.1"/>
</dbReference>
<dbReference type="GO" id="GO:0016410">
    <property type="term" value="F:N-acyltransferase activity"/>
    <property type="evidence" value="ECO:0007669"/>
    <property type="project" value="TreeGrafter"/>
</dbReference>
<dbReference type="OrthoDB" id="9087497at2"/>
<dbReference type="HOGENOM" id="CLU_039848_4_0_11"/>
<feature type="domain" description="Acyltransferase MbtK/IucB-like conserved" evidence="5">
    <location>
        <begin position="40"/>
        <end position="88"/>
    </location>
</feature>
<dbReference type="GO" id="GO:0019290">
    <property type="term" value="P:siderophore biosynthetic process"/>
    <property type="evidence" value="ECO:0007669"/>
    <property type="project" value="InterPro"/>
</dbReference>
<dbReference type="InterPro" id="IPR019432">
    <property type="entry name" value="Acyltransferase_MbtK/IucB-like"/>
</dbReference>
<reference evidence="6 7" key="1">
    <citation type="submission" date="2009-03" db="EMBL/GenBank/DDBJ databases">
        <title>Comparison of the complete genome sequences of Rhodococcus erythropolis PR4 and Rhodococcus opacus B4.</title>
        <authorList>
            <person name="Takarada H."/>
            <person name="Sekine M."/>
            <person name="Hosoyama A."/>
            <person name="Yamada R."/>
            <person name="Fujisawa T."/>
            <person name="Omata S."/>
            <person name="Shimizu A."/>
            <person name="Tsukatani N."/>
            <person name="Tanikawa S."/>
            <person name="Fujita N."/>
            <person name="Harayama S."/>
        </authorList>
    </citation>
    <scope>NUCLEOTIDE SEQUENCE [LARGE SCALE GENOMIC DNA]</scope>
    <source>
        <strain evidence="6 7">B4</strain>
    </source>
</reference>
<comment type="function">
    <text evidence="1">Acyltransferase required for the direct transfer of medium- to long-chain fatty acyl moieties from a carrier protein (MbtL) on to the epsilon-amino group of lysine residue in the mycobactin core.</text>
</comment>
<evidence type="ECO:0000256" key="3">
    <source>
        <dbReference type="ARBA" id="ARBA00020586"/>
    </source>
</evidence>
<dbReference type="PATRIC" id="fig|632772.20.peg.2425"/>
<proteinExistence type="predicted"/>
<gene>
    <name evidence="6" type="ordered locus">ROP_23280</name>
</gene>
<dbReference type="Gene3D" id="3.40.630.30">
    <property type="match status" value="1"/>
</dbReference>
<organism evidence="6 7">
    <name type="scientific">Rhodococcus opacus (strain B4)</name>
    <dbReference type="NCBI Taxonomy" id="632772"/>
    <lineage>
        <taxon>Bacteria</taxon>
        <taxon>Bacillati</taxon>
        <taxon>Actinomycetota</taxon>
        <taxon>Actinomycetes</taxon>
        <taxon>Mycobacteriales</taxon>
        <taxon>Nocardiaceae</taxon>
        <taxon>Rhodococcus</taxon>
    </lineage>
</organism>
<protein>
    <recommendedName>
        <fullName evidence="3">Lysine N-acyltransferase MbtK</fullName>
    </recommendedName>
    <alternativeName>
        <fullName evidence="4">Mycobactin synthase protein K</fullName>
    </alternativeName>
</protein>
<keyword evidence="6" id="KW-0012">Acyltransferase</keyword>
<evidence type="ECO:0000313" key="7">
    <source>
        <dbReference type="Proteomes" id="UP000002212"/>
    </source>
</evidence>
<comment type="pathway">
    <text evidence="2">Siderophore biosynthesis; mycobactin biosynthesis.</text>
</comment>
<dbReference type="SMART" id="SM01006">
    <property type="entry name" value="AlcB"/>
    <property type="match status" value="1"/>
</dbReference>
<evidence type="ECO:0000259" key="5">
    <source>
        <dbReference type="SMART" id="SM01006"/>
    </source>
</evidence>
<dbReference type="EMBL" id="AP011115">
    <property type="protein sequence ID" value="BAH50575.1"/>
    <property type="molecule type" value="Genomic_DNA"/>
</dbReference>
<dbReference type="KEGG" id="rop:ROP_23280"/>
<dbReference type="InterPro" id="IPR016181">
    <property type="entry name" value="Acyl_CoA_acyltransferase"/>
</dbReference>
<dbReference type="STRING" id="632772.ROP_23280"/>
<dbReference type="SUPFAM" id="SSF55729">
    <property type="entry name" value="Acyl-CoA N-acyltransferases (Nat)"/>
    <property type="match status" value="1"/>
</dbReference>
<evidence type="ECO:0000256" key="4">
    <source>
        <dbReference type="ARBA" id="ARBA00031122"/>
    </source>
</evidence>
<dbReference type="Pfam" id="PF13523">
    <property type="entry name" value="Acetyltransf_8"/>
    <property type="match status" value="1"/>
</dbReference>
<sequence>MTGFESTDLLYRQIRTGLPADVLAVPAPPVPQLGDPYEVRIPDPDGPDPEVIADWMQRPHLVEAWDSAWPVPRWRDYLRAQLAGSYSVPLIYTQLGVGSAYVELYRAAQDSIARCYYADPHDIGVHIAIADDDNTGRGLGPAAFAPGVLAVFRDDPQCNRIMYDPDHRNASARRALESVGATFLGEHETANRRRALYATVRAPEFVPTART</sequence>
<keyword evidence="6" id="KW-0808">Transferase</keyword>
<evidence type="ECO:0000256" key="1">
    <source>
        <dbReference type="ARBA" id="ARBA00003818"/>
    </source>
</evidence>
<dbReference type="UniPathway" id="UPA00011"/>
<evidence type="ECO:0000313" key="6">
    <source>
        <dbReference type="EMBL" id="BAH50575.1"/>
    </source>
</evidence>
<dbReference type="PANTHER" id="PTHR31438:SF1">
    <property type="entry name" value="LYSINE N-ACYLTRANSFERASE C17G9.06C-RELATED"/>
    <property type="match status" value="1"/>
</dbReference>